<accession>A0AB36DRJ0</accession>
<feature type="domain" description="Bacterial toxin 24" evidence="1">
    <location>
        <begin position="16"/>
        <end position="73"/>
    </location>
</feature>
<dbReference type="InterPro" id="IPR029114">
    <property type="entry name" value="Ntox24"/>
</dbReference>
<organism evidence="2 3">
    <name type="scientific">Moraxella catarrhalis</name>
    <name type="common">Branhamella catarrhalis</name>
    <dbReference type="NCBI Taxonomy" id="480"/>
    <lineage>
        <taxon>Bacteria</taxon>
        <taxon>Pseudomonadati</taxon>
        <taxon>Pseudomonadota</taxon>
        <taxon>Gammaproteobacteria</taxon>
        <taxon>Moraxellales</taxon>
        <taxon>Moraxellaceae</taxon>
        <taxon>Moraxella</taxon>
    </lineage>
</organism>
<name>A0AB36DRJ0_MORCA</name>
<protein>
    <submittedName>
        <fullName evidence="2">Large exoprotein involved in heme utilization or adhesion</fullName>
    </submittedName>
</protein>
<comment type="caution">
    <text evidence="2">The sequence shown here is derived from an EMBL/GenBank/DDBJ whole genome shotgun (WGS) entry which is preliminary data.</text>
</comment>
<sequence>MDGATRTSIRRFELTGQKPNAVLYRQDNNGTITSYAVYDSKGMILKRIDMKGKAHGGVPTPHVIEYGRNYLPNGEVKGITLEEIQDQLDPMKFNILKRIK</sequence>
<dbReference type="AlphaFoldDB" id="A0AB36DRJ0"/>
<proteinExistence type="predicted"/>
<gene>
    <name evidence="2" type="ORF">AO370_0297</name>
</gene>
<dbReference type="EMBL" id="LXHQ01000010">
    <property type="protein sequence ID" value="OAV27672.1"/>
    <property type="molecule type" value="Genomic_DNA"/>
</dbReference>
<evidence type="ECO:0000313" key="2">
    <source>
        <dbReference type="EMBL" id="OAV27672.1"/>
    </source>
</evidence>
<dbReference type="Pfam" id="PF15529">
    <property type="entry name" value="Ntox24"/>
    <property type="match status" value="1"/>
</dbReference>
<dbReference type="Proteomes" id="UP000078295">
    <property type="component" value="Unassembled WGS sequence"/>
</dbReference>
<evidence type="ECO:0000313" key="3">
    <source>
        <dbReference type="Proteomes" id="UP000078295"/>
    </source>
</evidence>
<reference evidence="2 3" key="1">
    <citation type="journal article" date="2016" name="Genome Biol. Evol.">
        <title>Comparative Genomic Analyses of the Moraxella catarrhalis Serosensitive and Seroresistant Lineages Demonstrate Their Independent Evolution.</title>
        <authorList>
            <person name="Earl J.P."/>
            <person name="de Vries S.P."/>
            <person name="Ahmed A."/>
            <person name="Powell E."/>
            <person name="Schultz M.P."/>
            <person name="Hermans P.W."/>
            <person name="Hill D.J."/>
            <person name="Zhou Z."/>
            <person name="Constantinidou C.I."/>
            <person name="Hu F.Z."/>
            <person name="Bootsma H.J."/>
            <person name="Ehrlich G.D."/>
        </authorList>
    </citation>
    <scope>NUCLEOTIDE SEQUENCE [LARGE SCALE GENOMIC DNA]</scope>
    <source>
        <strain evidence="2 3">F23</strain>
    </source>
</reference>
<evidence type="ECO:0000259" key="1">
    <source>
        <dbReference type="Pfam" id="PF15529"/>
    </source>
</evidence>